<reference evidence="2" key="1">
    <citation type="submission" date="2022-11" db="UniProtKB">
        <authorList>
            <consortium name="WormBaseParasite"/>
        </authorList>
    </citation>
    <scope>IDENTIFICATION</scope>
</reference>
<proteinExistence type="predicted"/>
<protein>
    <submittedName>
        <fullName evidence="2">Uncharacterized protein</fullName>
    </submittedName>
</protein>
<sequence length="134" mass="15110">MVQPTPLAVPTAVPTSVKPPTAYHIPKLVAQRASTQVTQPGVSKVVPIVHVPQRDPLIDGSILDVYTAKEVKRFRDSGHTDNQIKRLDRRKLAQKANRAKKREGEDVIEINDNKKEKTELGRLQTQNLWDRGLY</sequence>
<accession>A0A915HMV8</accession>
<dbReference type="Proteomes" id="UP000887565">
    <property type="component" value="Unplaced"/>
</dbReference>
<evidence type="ECO:0000313" key="1">
    <source>
        <dbReference type="Proteomes" id="UP000887565"/>
    </source>
</evidence>
<evidence type="ECO:0000313" key="2">
    <source>
        <dbReference type="WBParaSite" id="nRc.2.0.1.t02846-RA"/>
    </source>
</evidence>
<dbReference type="WBParaSite" id="nRc.2.0.1.t02846-RA">
    <property type="protein sequence ID" value="nRc.2.0.1.t02846-RA"/>
    <property type="gene ID" value="nRc.2.0.1.g02846"/>
</dbReference>
<dbReference type="AlphaFoldDB" id="A0A915HMV8"/>
<organism evidence="1 2">
    <name type="scientific">Romanomermis culicivorax</name>
    <name type="common">Nematode worm</name>
    <dbReference type="NCBI Taxonomy" id="13658"/>
    <lineage>
        <taxon>Eukaryota</taxon>
        <taxon>Metazoa</taxon>
        <taxon>Ecdysozoa</taxon>
        <taxon>Nematoda</taxon>
        <taxon>Enoplea</taxon>
        <taxon>Dorylaimia</taxon>
        <taxon>Mermithida</taxon>
        <taxon>Mermithoidea</taxon>
        <taxon>Mermithidae</taxon>
        <taxon>Romanomermis</taxon>
    </lineage>
</organism>
<keyword evidence="1" id="KW-1185">Reference proteome</keyword>
<name>A0A915HMV8_ROMCU</name>